<protein>
    <recommendedName>
        <fullName evidence="8">Ubiquitin carboxyl-terminal hydrolase</fullName>
        <ecNumber evidence="8">3.4.19.12</ecNumber>
    </recommendedName>
</protein>
<evidence type="ECO:0000256" key="6">
    <source>
        <dbReference type="ARBA" id="ARBA00022807"/>
    </source>
</evidence>
<dbReference type="PROSITE" id="PS00140">
    <property type="entry name" value="UCH_1"/>
    <property type="match status" value="1"/>
</dbReference>
<dbReference type="Gene3D" id="3.40.532.10">
    <property type="entry name" value="Peptidase C12, ubiquitin carboxyl-terminal hydrolase"/>
    <property type="match status" value="1"/>
</dbReference>
<keyword evidence="3 7" id="KW-0645">Protease</keyword>
<dbReference type="Pfam" id="PF01088">
    <property type="entry name" value="Peptidase_C12"/>
    <property type="match status" value="1"/>
</dbReference>
<proteinExistence type="inferred from homology"/>
<dbReference type="InterPro" id="IPR038765">
    <property type="entry name" value="Papain-like_cys_pep_sf"/>
</dbReference>
<dbReference type="OrthoDB" id="427186at2759"/>
<dbReference type="EMBL" id="JABEXW010000295">
    <property type="protein sequence ID" value="KAF4966376.1"/>
    <property type="molecule type" value="Genomic_DNA"/>
</dbReference>
<comment type="similarity">
    <text evidence="2 7 8">Belongs to the peptidase C12 family.</text>
</comment>
<keyword evidence="11" id="KW-1185">Reference proteome</keyword>
<evidence type="ECO:0000313" key="10">
    <source>
        <dbReference type="EMBL" id="KAF4966376.1"/>
    </source>
</evidence>
<dbReference type="PRINTS" id="PR00707">
    <property type="entry name" value="UBCTHYDRLASE"/>
</dbReference>
<keyword evidence="6 7" id="KW-0788">Thiol protease</keyword>
<dbReference type="InterPro" id="IPR001578">
    <property type="entry name" value="Peptidase_C12_UCH"/>
</dbReference>
<evidence type="ECO:0000256" key="4">
    <source>
        <dbReference type="ARBA" id="ARBA00022786"/>
    </source>
</evidence>
<dbReference type="AlphaFoldDB" id="A0A8H4X9W5"/>
<dbReference type="GO" id="GO:0004843">
    <property type="term" value="F:cysteine-type deubiquitinase activity"/>
    <property type="evidence" value="ECO:0007669"/>
    <property type="project" value="UniProtKB-UniRule"/>
</dbReference>
<reference evidence="10" key="2">
    <citation type="submission" date="2020-05" db="EMBL/GenBank/DDBJ databases">
        <authorList>
            <person name="Kim H.-S."/>
            <person name="Proctor R.H."/>
            <person name="Brown D.W."/>
        </authorList>
    </citation>
    <scope>NUCLEOTIDE SEQUENCE</scope>
    <source>
        <strain evidence="10">NRRL 20472</strain>
    </source>
</reference>
<evidence type="ECO:0000256" key="7">
    <source>
        <dbReference type="PROSITE-ProRule" id="PRU01393"/>
    </source>
</evidence>
<dbReference type="PROSITE" id="PS52048">
    <property type="entry name" value="UCH_DOMAIN"/>
    <property type="match status" value="1"/>
</dbReference>
<accession>A0A8H4X9W5</accession>
<dbReference type="GO" id="GO:0006511">
    <property type="term" value="P:ubiquitin-dependent protein catabolic process"/>
    <property type="evidence" value="ECO:0007669"/>
    <property type="project" value="UniProtKB-UniRule"/>
</dbReference>
<evidence type="ECO:0000256" key="3">
    <source>
        <dbReference type="ARBA" id="ARBA00022670"/>
    </source>
</evidence>
<evidence type="ECO:0000259" key="9">
    <source>
        <dbReference type="PROSITE" id="PS52048"/>
    </source>
</evidence>
<organism evidence="10 11">
    <name type="scientific">Fusarium sarcochroum</name>
    <dbReference type="NCBI Taxonomy" id="1208366"/>
    <lineage>
        <taxon>Eukaryota</taxon>
        <taxon>Fungi</taxon>
        <taxon>Dikarya</taxon>
        <taxon>Ascomycota</taxon>
        <taxon>Pezizomycotina</taxon>
        <taxon>Sordariomycetes</taxon>
        <taxon>Hypocreomycetidae</taxon>
        <taxon>Hypocreales</taxon>
        <taxon>Nectriaceae</taxon>
        <taxon>Fusarium</taxon>
        <taxon>Fusarium lateritium species complex</taxon>
    </lineage>
</organism>
<gene>
    <name evidence="10" type="ORF">FSARC_5946</name>
</gene>
<comment type="caution">
    <text evidence="10">The sequence shown here is derived from an EMBL/GenBank/DDBJ whole genome shotgun (WGS) entry which is preliminary data.</text>
</comment>
<dbReference type="InterPro" id="IPR057254">
    <property type="entry name" value="UCH_AS"/>
</dbReference>
<evidence type="ECO:0000313" key="11">
    <source>
        <dbReference type="Proteomes" id="UP000622797"/>
    </source>
</evidence>
<name>A0A8H4X9W5_9HYPO</name>
<feature type="site" description="Transition state stabilizer" evidence="7">
    <location>
        <position position="101"/>
    </location>
</feature>
<dbReference type="GO" id="GO:0016579">
    <property type="term" value="P:protein deubiquitination"/>
    <property type="evidence" value="ECO:0007669"/>
    <property type="project" value="TreeGrafter"/>
</dbReference>
<evidence type="ECO:0000256" key="2">
    <source>
        <dbReference type="ARBA" id="ARBA00009326"/>
    </source>
</evidence>
<feature type="active site" description="Nucleophile" evidence="7">
    <location>
        <position position="107"/>
    </location>
</feature>
<evidence type="ECO:0000256" key="5">
    <source>
        <dbReference type="ARBA" id="ARBA00022801"/>
    </source>
</evidence>
<feature type="domain" description="UCH catalytic" evidence="9">
    <location>
        <begin position="15"/>
        <end position="267"/>
    </location>
</feature>
<dbReference type="CDD" id="cd09616">
    <property type="entry name" value="Peptidase_C12_UCH_L1_L3"/>
    <property type="match status" value="1"/>
</dbReference>
<dbReference type="SUPFAM" id="SSF54001">
    <property type="entry name" value="Cysteine proteinases"/>
    <property type="match status" value="1"/>
</dbReference>
<dbReference type="PANTHER" id="PTHR10589:SF17">
    <property type="entry name" value="UBIQUITIN CARBOXYL-TERMINAL HYDROLASE"/>
    <property type="match status" value="1"/>
</dbReference>
<dbReference type="EC" id="3.4.19.12" evidence="8"/>
<keyword evidence="4 7" id="KW-0833">Ubl conjugation pathway</keyword>
<keyword evidence="5 7" id="KW-0378">Hydrolase</keyword>
<evidence type="ECO:0000256" key="1">
    <source>
        <dbReference type="ARBA" id="ARBA00000707"/>
    </source>
</evidence>
<evidence type="ECO:0000256" key="8">
    <source>
        <dbReference type="RuleBase" id="RU361215"/>
    </source>
</evidence>
<reference evidence="10" key="1">
    <citation type="journal article" date="2020" name="BMC Genomics">
        <title>Correction to: Identification and distribution of gene clusters required for synthesis of sphingolipid metabolism inhibitors in diverse species of the filamentous fungus Fusarium.</title>
        <authorList>
            <person name="Kim H.S."/>
            <person name="Lohmar J.M."/>
            <person name="Busman M."/>
            <person name="Brown D.W."/>
            <person name="Naumann T.A."/>
            <person name="Divon H.H."/>
            <person name="Lysoe E."/>
            <person name="Uhlig S."/>
            <person name="Proctor R.H."/>
        </authorList>
    </citation>
    <scope>NUCLEOTIDE SEQUENCE</scope>
    <source>
        <strain evidence="10">NRRL 20472</strain>
    </source>
</reference>
<sequence>MSSTTDPNPSDARPAFIPLEANPQLMTTLIHKLGVSDALEMHDVYSLTDPDLLAFIPRPALALLLVFPVSAVYESHRMAEDSLTDEYKGKGDTEPVMWWPQTIRNACGLMGLLHAVSNGNARNFIGMFSVWCLVFGVCEDRLADTLAEEDSTLDVLIKKSSPLDPNGRAKVLETTPDLATAHKEAATQGDTPAPAAEDDVELHYVCFAKGTDGGLWELDGRRKGPIRRGDLEENEDVLSSKGLHLGALKFLEREGADLRFSAVALAGSVD</sequence>
<dbReference type="PANTHER" id="PTHR10589">
    <property type="entry name" value="UBIQUITIN CARBOXYL-TERMINAL HYDROLASE"/>
    <property type="match status" value="1"/>
</dbReference>
<comment type="catalytic activity">
    <reaction evidence="1 7 8">
        <text>Thiol-dependent hydrolysis of ester, thioester, amide, peptide and isopeptide bonds formed by the C-terminal Gly of ubiquitin (a 76-residue protein attached to proteins as an intracellular targeting signal).</text>
        <dbReference type="EC" id="3.4.19.12"/>
    </reaction>
</comment>
<feature type="active site" description="Proton donor" evidence="7">
    <location>
        <position position="203"/>
    </location>
</feature>
<dbReference type="Proteomes" id="UP000622797">
    <property type="component" value="Unassembled WGS sequence"/>
</dbReference>
<dbReference type="FunFam" id="3.40.532.10:FF:000008">
    <property type="entry name" value="Ubiquitin carboxyl-terminal hydrolase"/>
    <property type="match status" value="1"/>
</dbReference>
<feature type="site" description="Important for enzyme activity" evidence="7">
    <location>
        <position position="219"/>
    </location>
</feature>
<dbReference type="InterPro" id="IPR036959">
    <property type="entry name" value="Peptidase_C12_UCH_sf"/>
</dbReference>
<dbReference type="GO" id="GO:0005737">
    <property type="term" value="C:cytoplasm"/>
    <property type="evidence" value="ECO:0007669"/>
    <property type="project" value="TreeGrafter"/>
</dbReference>